<accession>A0A385E4N8</accession>
<dbReference type="RefSeq" id="YP_009808596.1">
    <property type="nucleotide sequence ID" value="NC_048041.1"/>
</dbReference>
<organism evidence="1 2">
    <name type="scientific">Vibrio phage vB_VpS_PG07</name>
    <dbReference type="NCBI Taxonomy" id="2301664"/>
    <lineage>
        <taxon>Viruses</taxon>
        <taxon>Duplodnaviria</taxon>
        <taxon>Heunggongvirae</taxon>
        <taxon>Uroviricota</taxon>
        <taxon>Caudoviricetes</taxon>
        <taxon>Demerecviridae</taxon>
        <taxon>Pogseptimavirus</taxon>
        <taxon>Pogseptimavirus PG07</taxon>
    </lineage>
</organism>
<dbReference type="EMBL" id="MH645904">
    <property type="protein sequence ID" value="AXQ66774.1"/>
    <property type="molecule type" value="Genomic_DNA"/>
</dbReference>
<evidence type="ECO:0000313" key="2">
    <source>
        <dbReference type="Proteomes" id="UP000263435"/>
    </source>
</evidence>
<sequence length="97" mass="11003">MFVLSENDVRKTGFMEARELKFGDTFIQKDEELTLENVKIAVCHYADDDDDIVYMPLVPKETHNLQEFGDIRSDNYISSSGNVCLVKVVVEGVSKNV</sequence>
<reference evidence="1 2" key="1">
    <citation type="submission" date="2018-07" db="EMBL/GenBank/DDBJ databases">
        <title>Sequencing of PG07.</title>
        <authorList>
            <person name="Ding T."/>
        </authorList>
    </citation>
    <scope>NUCLEOTIDE SEQUENCE [LARGE SCALE GENOMIC DNA]</scope>
</reference>
<name>A0A385E4N8_9CAUD</name>
<dbReference type="GeneID" id="54999499"/>
<dbReference type="KEGG" id="vg:54999499"/>
<keyword evidence="2" id="KW-1185">Reference proteome</keyword>
<dbReference type="Proteomes" id="UP000263435">
    <property type="component" value="Segment"/>
</dbReference>
<proteinExistence type="predicted"/>
<protein>
    <submittedName>
        <fullName evidence="1">Uncharacterized protein</fullName>
    </submittedName>
</protein>
<evidence type="ECO:0000313" key="1">
    <source>
        <dbReference type="EMBL" id="AXQ66774.1"/>
    </source>
</evidence>